<comment type="caution">
    <text evidence="2">The sequence shown here is derived from an EMBL/GenBank/DDBJ whole genome shotgun (WGS) entry which is preliminary data.</text>
</comment>
<evidence type="ECO:0000256" key="1">
    <source>
        <dbReference type="SAM" id="MobiDB-lite"/>
    </source>
</evidence>
<feature type="compositionally biased region" description="Gly residues" evidence="1">
    <location>
        <begin position="178"/>
        <end position="193"/>
    </location>
</feature>
<evidence type="ECO:0000313" key="2">
    <source>
        <dbReference type="EMBL" id="GIL53373.1"/>
    </source>
</evidence>
<dbReference type="AlphaFoldDB" id="A0A8J4B482"/>
<feature type="compositionally biased region" description="Gly residues" evidence="1">
    <location>
        <begin position="106"/>
        <end position="115"/>
    </location>
</feature>
<gene>
    <name evidence="2" type="ORF">Vafri_9026</name>
</gene>
<dbReference type="Proteomes" id="UP000747399">
    <property type="component" value="Unassembled WGS sequence"/>
</dbReference>
<feature type="compositionally biased region" description="Polar residues" evidence="1">
    <location>
        <begin position="81"/>
        <end position="102"/>
    </location>
</feature>
<accession>A0A8J4B482</accession>
<feature type="non-terminal residue" evidence="2">
    <location>
        <position position="1"/>
    </location>
</feature>
<feature type="compositionally biased region" description="Low complexity" evidence="1">
    <location>
        <begin position="194"/>
        <end position="204"/>
    </location>
</feature>
<proteinExistence type="predicted"/>
<reference evidence="2" key="1">
    <citation type="journal article" date="2021" name="Proc. Natl. Acad. Sci. U.S.A.">
        <title>Three genomes in the algal genus Volvox reveal the fate of a haploid sex-determining region after a transition to homothallism.</title>
        <authorList>
            <person name="Yamamoto K."/>
            <person name="Hamaji T."/>
            <person name="Kawai-Toyooka H."/>
            <person name="Matsuzaki R."/>
            <person name="Takahashi F."/>
            <person name="Nishimura Y."/>
            <person name="Kawachi M."/>
            <person name="Noguchi H."/>
            <person name="Minakuchi Y."/>
            <person name="Umen J.G."/>
            <person name="Toyoda A."/>
            <person name="Nozaki H."/>
        </authorList>
    </citation>
    <scope>NUCLEOTIDE SEQUENCE</scope>
    <source>
        <strain evidence="2">NIES-3780</strain>
    </source>
</reference>
<evidence type="ECO:0000313" key="3">
    <source>
        <dbReference type="Proteomes" id="UP000747399"/>
    </source>
</evidence>
<feature type="region of interest" description="Disordered" evidence="1">
    <location>
        <begin position="174"/>
        <end position="204"/>
    </location>
</feature>
<keyword evidence="3" id="KW-1185">Reference proteome</keyword>
<protein>
    <submittedName>
        <fullName evidence="2">Uncharacterized protein</fullName>
    </submittedName>
</protein>
<dbReference type="EMBL" id="BNCO01000015">
    <property type="protein sequence ID" value="GIL53373.1"/>
    <property type="molecule type" value="Genomic_DNA"/>
</dbReference>
<feature type="region of interest" description="Disordered" evidence="1">
    <location>
        <begin position="78"/>
        <end position="115"/>
    </location>
</feature>
<organism evidence="2 3">
    <name type="scientific">Volvox africanus</name>
    <dbReference type="NCBI Taxonomy" id="51714"/>
    <lineage>
        <taxon>Eukaryota</taxon>
        <taxon>Viridiplantae</taxon>
        <taxon>Chlorophyta</taxon>
        <taxon>core chlorophytes</taxon>
        <taxon>Chlorophyceae</taxon>
        <taxon>CS clade</taxon>
        <taxon>Chlamydomonadales</taxon>
        <taxon>Volvocaceae</taxon>
        <taxon>Volvox</taxon>
    </lineage>
</organism>
<name>A0A8J4B482_9CHLO</name>
<sequence length="230" mass="23117">TAPLRGTLLPLASRSWTSLAKRSSFAGTSTSIYPNNGNTSAGLLIDPQWQRVRESAPGTPLLAQSSYLQSQSQSQLNLSSTMFSGGPTRSGSSLAGSTPYTNRLQGSGGGGGGGLRTTSQLDIFLAPTSLDGTALAATVPPLPRASFGGPMRPTNSHQAWRDAPEMSLSWDGAAAVRNGGGASSSSGGGGGSSGSSNMLSQSGGARTATELALAALAANQPPEAHFLLVP</sequence>